<sequence>MGAVVSQFPTQAEYGECHLRRTRDRSVPEGPRVLGRHWSKNIALPEGHAVRLQVVELAIKLGPQNAGTLSAIFRRNTSNIDTARKGTSRSSKTFLHIGARSSSRSSYIRHGLDISISNGGKDVRDHHGYCKCSRRWPGLSLDVSHLVTELLLHGLGEMWQDILVPEPDPQKDRRNDRPATVL</sequence>
<proteinExistence type="predicted"/>
<protein>
    <submittedName>
        <fullName evidence="1">Uncharacterized protein</fullName>
    </submittedName>
</protein>
<organism evidence="1 2">
    <name type="scientific">Piedraia hortae CBS 480.64</name>
    <dbReference type="NCBI Taxonomy" id="1314780"/>
    <lineage>
        <taxon>Eukaryota</taxon>
        <taxon>Fungi</taxon>
        <taxon>Dikarya</taxon>
        <taxon>Ascomycota</taxon>
        <taxon>Pezizomycotina</taxon>
        <taxon>Dothideomycetes</taxon>
        <taxon>Dothideomycetidae</taxon>
        <taxon>Capnodiales</taxon>
        <taxon>Piedraiaceae</taxon>
        <taxon>Piedraia</taxon>
    </lineage>
</organism>
<reference evidence="1" key="1">
    <citation type="journal article" date="2020" name="Stud. Mycol.">
        <title>101 Dothideomycetes genomes: a test case for predicting lifestyles and emergence of pathogens.</title>
        <authorList>
            <person name="Haridas S."/>
            <person name="Albert R."/>
            <person name="Binder M."/>
            <person name="Bloem J."/>
            <person name="Labutti K."/>
            <person name="Salamov A."/>
            <person name="Andreopoulos B."/>
            <person name="Baker S."/>
            <person name="Barry K."/>
            <person name="Bills G."/>
            <person name="Bluhm B."/>
            <person name="Cannon C."/>
            <person name="Castanera R."/>
            <person name="Culley D."/>
            <person name="Daum C."/>
            <person name="Ezra D."/>
            <person name="Gonzalez J."/>
            <person name="Henrissat B."/>
            <person name="Kuo A."/>
            <person name="Liang C."/>
            <person name="Lipzen A."/>
            <person name="Lutzoni F."/>
            <person name="Magnuson J."/>
            <person name="Mondo S."/>
            <person name="Nolan M."/>
            <person name="Ohm R."/>
            <person name="Pangilinan J."/>
            <person name="Park H.-J."/>
            <person name="Ramirez L."/>
            <person name="Alfaro M."/>
            <person name="Sun H."/>
            <person name="Tritt A."/>
            <person name="Yoshinaga Y."/>
            <person name="Zwiers L.-H."/>
            <person name="Turgeon B."/>
            <person name="Goodwin S."/>
            <person name="Spatafora J."/>
            <person name="Crous P."/>
            <person name="Grigoriev I."/>
        </authorList>
    </citation>
    <scope>NUCLEOTIDE SEQUENCE</scope>
    <source>
        <strain evidence="1">CBS 480.64</strain>
    </source>
</reference>
<dbReference type="Proteomes" id="UP000799421">
    <property type="component" value="Unassembled WGS sequence"/>
</dbReference>
<evidence type="ECO:0000313" key="2">
    <source>
        <dbReference type="Proteomes" id="UP000799421"/>
    </source>
</evidence>
<evidence type="ECO:0000313" key="1">
    <source>
        <dbReference type="EMBL" id="KAF2860805.1"/>
    </source>
</evidence>
<accession>A0A6A7C1I7</accession>
<dbReference type="AlphaFoldDB" id="A0A6A7C1I7"/>
<gene>
    <name evidence="1" type="ORF">K470DRAFT_257588</name>
</gene>
<keyword evidence="2" id="KW-1185">Reference proteome</keyword>
<name>A0A6A7C1I7_9PEZI</name>
<dbReference type="EMBL" id="MU005978">
    <property type="protein sequence ID" value="KAF2860805.1"/>
    <property type="molecule type" value="Genomic_DNA"/>
</dbReference>